<accession>A0ABZ3FW04</accession>
<dbReference type="SMART" id="SM00881">
    <property type="entry name" value="CoA_binding"/>
    <property type="match status" value="1"/>
</dbReference>
<dbReference type="PANTHER" id="PTHR43334">
    <property type="entry name" value="ACETATE--COA LIGASE [ADP-FORMING]"/>
    <property type="match status" value="1"/>
</dbReference>
<dbReference type="Pfam" id="PF13549">
    <property type="entry name" value="ATP-grasp_5"/>
    <property type="match status" value="1"/>
</dbReference>
<dbReference type="Pfam" id="PF13380">
    <property type="entry name" value="CoA_binding_2"/>
    <property type="match status" value="1"/>
</dbReference>
<dbReference type="InterPro" id="IPR036291">
    <property type="entry name" value="NAD(P)-bd_dom_sf"/>
</dbReference>
<feature type="domain" description="ATP-grasp" evidence="5">
    <location>
        <begin position="491"/>
        <end position="527"/>
    </location>
</feature>
<evidence type="ECO:0000259" key="5">
    <source>
        <dbReference type="PROSITE" id="PS50975"/>
    </source>
</evidence>
<dbReference type="SUPFAM" id="SSF56059">
    <property type="entry name" value="Glutathione synthetase ATP-binding domain-like"/>
    <property type="match status" value="1"/>
</dbReference>
<dbReference type="InterPro" id="IPR016102">
    <property type="entry name" value="Succinyl-CoA_synth-like"/>
</dbReference>
<name>A0ABZ3FW04_ACHDE</name>
<sequence length="701" mass="74122">MFPDLAPLFDPRSLVLIGASDRPASIGQRALSNIVEHSRYTGELFLVNATKDSVMGRRAYRSVLDLPYAPEAAIVVVPAAAAVGVLADCGRLGVKFAIVLTSGFGETGEAGRQLEEQMRAIVRETGIRIYGPNCPGMTNNNRGLGFTFSPAFQYDRLPGPIGLVTQGGGLGRTFLQASGRGVGIGLWCSSGNEVDLTASDYINHMVGMPEIKVIVTLLEGINDAPRFAAAALNAARQGKPIVALKVGKSAYGVKATQSHTAALSGSADVNSAAFRQLGIIEVDDIDELIDTAALLARGIPARPVRTALYSFSGGTVALAADMLGSAGLTLAEFDPGTREALAGLLPSYAAIDNPVDTTAEILVQSDISYGSLLCVARDPNVDVVLYPIPMEYGDTTLAACRNLVKVQGEIGIPIVPVWMSDKLGTGYQCLVDAGMTPVRTLGKSIKALSKWNGYGIASRAFDRHWTPSIMSRPAPPASAPAPRTFIEHDAKQLLSQAGIAAPFGRLCRSPEEALEAAAQCGGPVVAKIVSAQILHKSDIGAVIVGLRTPQEVREAWELIMANSRQACPQAIIDGILIEQMITQRGVETLVGVHEDALFGHVMTFGLGGVYVEVFKDVSRRLLPLTPADARQMIEETRCHQLLKGCRGQPAVDIAALERLLLAVSDFVTQGPHDVKELDLNPVLVSTEGAIALDAVLIAAGR</sequence>
<dbReference type="SUPFAM" id="SSF51735">
    <property type="entry name" value="NAD(P)-binding Rossmann-fold domains"/>
    <property type="match status" value="1"/>
</dbReference>
<keyword evidence="7" id="KW-1185">Reference proteome</keyword>
<evidence type="ECO:0000256" key="4">
    <source>
        <dbReference type="PROSITE-ProRule" id="PRU00409"/>
    </source>
</evidence>
<protein>
    <submittedName>
        <fullName evidence="6">Acetate--CoA ligase family protein</fullName>
    </submittedName>
</protein>
<dbReference type="InterPro" id="IPR003781">
    <property type="entry name" value="CoA-bd"/>
</dbReference>
<reference evidence="6 7" key="1">
    <citation type="submission" date="2024-05" db="EMBL/GenBank/DDBJ databases">
        <title>Achromobacter denitrificans. BP1, complete genome.</title>
        <authorList>
            <person name="Zhang B."/>
        </authorList>
    </citation>
    <scope>NUCLEOTIDE SEQUENCE [LARGE SCALE GENOMIC DNA]</scope>
    <source>
        <strain evidence="6 7">BP1</strain>
    </source>
</reference>
<dbReference type="PROSITE" id="PS50975">
    <property type="entry name" value="ATP_GRASP"/>
    <property type="match status" value="1"/>
</dbReference>
<dbReference type="InterPro" id="IPR011761">
    <property type="entry name" value="ATP-grasp"/>
</dbReference>
<dbReference type="Pfam" id="PF13607">
    <property type="entry name" value="Succ_CoA_lig"/>
    <property type="match status" value="1"/>
</dbReference>
<dbReference type="Gene3D" id="3.30.1490.20">
    <property type="entry name" value="ATP-grasp fold, A domain"/>
    <property type="match status" value="1"/>
</dbReference>
<evidence type="ECO:0000313" key="7">
    <source>
        <dbReference type="Proteomes" id="UP001446337"/>
    </source>
</evidence>
<keyword evidence="2 4" id="KW-0547">Nucleotide-binding</keyword>
<dbReference type="Gene3D" id="3.30.470.20">
    <property type="entry name" value="ATP-grasp fold, B domain"/>
    <property type="match status" value="1"/>
</dbReference>
<dbReference type="InterPro" id="IPR032875">
    <property type="entry name" value="Succ_CoA_lig_flav_dom"/>
</dbReference>
<dbReference type="SUPFAM" id="SSF52210">
    <property type="entry name" value="Succinyl-CoA synthetase domains"/>
    <property type="match status" value="2"/>
</dbReference>
<dbReference type="EMBL" id="CP154792">
    <property type="protein sequence ID" value="XAN13947.1"/>
    <property type="molecule type" value="Genomic_DNA"/>
</dbReference>
<dbReference type="Gene3D" id="3.40.50.261">
    <property type="entry name" value="Succinyl-CoA synthetase domains"/>
    <property type="match status" value="2"/>
</dbReference>
<gene>
    <name evidence="6" type="ORF">AAIK43_21470</name>
</gene>
<evidence type="ECO:0000313" key="6">
    <source>
        <dbReference type="EMBL" id="XAN13947.1"/>
    </source>
</evidence>
<dbReference type="RefSeq" id="WP_343498523.1">
    <property type="nucleotide sequence ID" value="NZ_CP154792.1"/>
</dbReference>
<dbReference type="Gene3D" id="3.40.50.720">
    <property type="entry name" value="NAD(P)-binding Rossmann-like Domain"/>
    <property type="match status" value="1"/>
</dbReference>
<dbReference type="Proteomes" id="UP001446337">
    <property type="component" value="Chromosome"/>
</dbReference>
<dbReference type="InterPro" id="IPR051538">
    <property type="entry name" value="Acyl-CoA_Synth/Transferase"/>
</dbReference>
<organism evidence="6 7">
    <name type="scientific">Achromobacter denitrificans</name>
    <name type="common">Alcaligenes denitrificans</name>
    <dbReference type="NCBI Taxonomy" id="32002"/>
    <lineage>
        <taxon>Bacteria</taxon>
        <taxon>Pseudomonadati</taxon>
        <taxon>Pseudomonadota</taxon>
        <taxon>Betaproteobacteria</taxon>
        <taxon>Burkholderiales</taxon>
        <taxon>Alcaligenaceae</taxon>
        <taxon>Achromobacter</taxon>
    </lineage>
</organism>
<keyword evidence="1 6" id="KW-0436">Ligase</keyword>
<dbReference type="GO" id="GO:0016874">
    <property type="term" value="F:ligase activity"/>
    <property type="evidence" value="ECO:0007669"/>
    <property type="project" value="UniProtKB-KW"/>
</dbReference>
<evidence type="ECO:0000256" key="2">
    <source>
        <dbReference type="ARBA" id="ARBA00022741"/>
    </source>
</evidence>
<evidence type="ECO:0000256" key="3">
    <source>
        <dbReference type="ARBA" id="ARBA00022840"/>
    </source>
</evidence>
<dbReference type="PANTHER" id="PTHR43334:SF1">
    <property type="entry name" value="3-HYDROXYPROPIONATE--COA LIGASE [ADP-FORMING]"/>
    <property type="match status" value="1"/>
</dbReference>
<evidence type="ECO:0000256" key="1">
    <source>
        <dbReference type="ARBA" id="ARBA00022598"/>
    </source>
</evidence>
<proteinExistence type="predicted"/>
<keyword evidence="3 4" id="KW-0067">ATP-binding</keyword>
<dbReference type="InterPro" id="IPR013815">
    <property type="entry name" value="ATP_grasp_subdomain_1"/>
</dbReference>